<keyword evidence="9" id="KW-0560">Oxidoreductase</keyword>
<evidence type="ECO:0000256" key="12">
    <source>
        <dbReference type="ARBA" id="ARBA00023121"/>
    </source>
</evidence>
<comment type="cofactor">
    <cofactor evidence="21">
        <name>heme</name>
        <dbReference type="ChEBI" id="CHEBI:30413"/>
    </cofactor>
</comment>
<evidence type="ECO:0000256" key="9">
    <source>
        <dbReference type="ARBA" id="ARBA00023002"/>
    </source>
</evidence>
<organism evidence="22 24">
    <name type="scientific">Actinia tenebrosa</name>
    <name type="common">Australian red waratah sea anemone</name>
    <dbReference type="NCBI Taxonomy" id="6105"/>
    <lineage>
        <taxon>Eukaryota</taxon>
        <taxon>Metazoa</taxon>
        <taxon>Cnidaria</taxon>
        <taxon>Anthozoa</taxon>
        <taxon>Hexacorallia</taxon>
        <taxon>Actiniaria</taxon>
        <taxon>Actiniidae</taxon>
        <taxon>Actinia</taxon>
    </lineage>
</organism>
<dbReference type="Pfam" id="PF00067">
    <property type="entry name" value="p450"/>
    <property type="match status" value="1"/>
</dbReference>
<gene>
    <name evidence="23 24 25 26" type="primary">LOC116292213</name>
</gene>
<keyword evidence="8" id="KW-0492">Microsome</keyword>
<evidence type="ECO:0000256" key="2">
    <source>
        <dbReference type="ARBA" id="ARBA00004524"/>
    </source>
</evidence>
<comment type="subcellular location">
    <subcellularLocation>
        <location evidence="1">Endomembrane system</location>
        <topology evidence="1">Peripheral membrane protein</topology>
    </subcellularLocation>
    <subcellularLocation>
        <location evidence="3">Endoplasmic reticulum membrane</location>
    </subcellularLocation>
    <subcellularLocation>
        <location evidence="2">Microsome membrane</location>
    </subcellularLocation>
</comment>
<dbReference type="RefSeq" id="XP_031555341.1">
    <property type="nucleotide sequence ID" value="XM_031699481.1"/>
</dbReference>
<dbReference type="InterPro" id="IPR036396">
    <property type="entry name" value="Cyt_P450_sf"/>
</dbReference>
<dbReference type="GO" id="GO:0042446">
    <property type="term" value="P:hormone biosynthetic process"/>
    <property type="evidence" value="ECO:0007669"/>
    <property type="project" value="TreeGrafter"/>
</dbReference>
<evidence type="ECO:0000256" key="7">
    <source>
        <dbReference type="ARBA" id="ARBA00022824"/>
    </source>
</evidence>
<evidence type="ECO:0000256" key="15">
    <source>
        <dbReference type="ARBA" id="ARBA00044116"/>
    </source>
</evidence>
<evidence type="ECO:0000256" key="10">
    <source>
        <dbReference type="ARBA" id="ARBA00023004"/>
    </source>
</evidence>
<dbReference type="AlphaFoldDB" id="A0A6P8HKB9"/>
<dbReference type="GO" id="GO:0005506">
    <property type="term" value="F:iron ion binding"/>
    <property type="evidence" value="ECO:0007669"/>
    <property type="project" value="InterPro"/>
</dbReference>
<keyword evidence="7" id="KW-0256">Endoplasmic reticulum</keyword>
<dbReference type="GO" id="GO:0008289">
    <property type="term" value="F:lipid binding"/>
    <property type="evidence" value="ECO:0007669"/>
    <property type="project" value="UniProtKB-KW"/>
</dbReference>
<evidence type="ECO:0000256" key="14">
    <source>
        <dbReference type="ARBA" id="ARBA00044040"/>
    </source>
</evidence>
<dbReference type="RefSeq" id="XP_031555338.1">
    <property type="nucleotide sequence ID" value="XM_031699478.1"/>
</dbReference>
<dbReference type="PANTHER" id="PTHR24289:SF1">
    <property type="entry name" value="STEROID 17-ALPHA-HYDROXYLASE_17,20 LYASE"/>
    <property type="match status" value="1"/>
</dbReference>
<dbReference type="GO" id="GO:0042448">
    <property type="term" value="P:progesterone metabolic process"/>
    <property type="evidence" value="ECO:0007669"/>
    <property type="project" value="TreeGrafter"/>
</dbReference>
<comment type="similarity">
    <text evidence="4">Belongs to the cytochrome P450 family.</text>
</comment>
<keyword evidence="12" id="KW-0446">Lipid-binding</keyword>
<evidence type="ECO:0000256" key="16">
    <source>
        <dbReference type="ARBA" id="ARBA00044217"/>
    </source>
</evidence>
<evidence type="ECO:0000256" key="1">
    <source>
        <dbReference type="ARBA" id="ARBA00004184"/>
    </source>
</evidence>
<keyword evidence="10 21" id="KW-0408">Iron</keyword>
<dbReference type="GO" id="GO:0004508">
    <property type="term" value="F:steroid 17-alpha-monooxygenase activity"/>
    <property type="evidence" value="ECO:0007669"/>
    <property type="project" value="TreeGrafter"/>
</dbReference>
<dbReference type="PANTHER" id="PTHR24289">
    <property type="entry name" value="STEROID 17-ALPHA-HYDROXYLASE/17,20 LYASE"/>
    <property type="match status" value="1"/>
</dbReference>
<evidence type="ECO:0000256" key="11">
    <source>
        <dbReference type="ARBA" id="ARBA00023033"/>
    </source>
</evidence>
<keyword evidence="5 21" id="KW-0349">Heme</keyword>
<dbReference type="PRINTS" id="PR00463">
    <property type="entry name" value="EP450I"/>
</dbReference>
<evidence type="ECO:0000313" key="25">
    <source>
        <dbReference type="RefSeq" id="XP_031555340.1"/>
    </source>
</evidence>
<keyword evidence="22" id="KW-1185">Reference proteome</keyword>
<dbReference type="GO" id="GO:0008610">
    <property type="term" value="P:lipid biosynthetic process"/>
    <property type="evidence" value="ECO:0007669"/>
    <property type="project" value="UniProtKB-ARBA"/>
</dbReference>
<name>A0A6P8HKB9_ACTTE</name>
<dbReference type="PRINTS" id="PR00385">
    <property type="entry name" value="P450"/>
</dbReference>
<evidence type="ECO:0000256" key="13">
    <source>
        <dbReference type="ARBA" id="ARBA00023136"/>
    </source>
</evidence>
<dbReference type="RefSeq" id="XP_031555340.1">
    <property type="nucleotide sequence ID" value="XM_031699480.1"/>
</dbReference>
<evidence type="ECO:0000313" key="23">
    <source>
        <dbReference type="RefSeq" id="XP_031555337.1"/>
    </source>
</evidence>
<dbReference type="GO" id="GO:0004509">
    <property type="term" value="F:steroid 21-monooxygenase activity"/>
    <property type="evidence" value="ECO:0007669"/>
    <property type="project" value="UniProtKB-EC"/>
</dbReference>
<dbReference type="GO" id="GO:0020037">
    <property type="term" value="F:heme binding"/>
    <property type="evidence" value="ECO:0007669"/>
    <property type="project" value="InterPro"/>
</dbReference>
<sequence>MLLEGALAVVVVSVIVVALRRLQKPQNLPPGPNPLPLLGNTLDIIGSMPDVHLGFTKLAKYYGDIFTLYLQGNRVVVINSASVAREALILRKDDFSGRPYSFIGDFLTRGSKDLAMGDFSPTLIYQRKLVHTALRLYMPHLEDALCAEIDDLAKRLKASNGNPIDPKNDVFLTILNVICKMVFGESFIMSDPEFLKIVEYNQVGFRLLSPVSMFNMFPWMIHLPIQTARDFYRVRDLQNEILNPKYLYHKSTYDSTVIRDLTDALLKAKSEIEEEEEENRISHVISDDHLIMTIADVFSAGAETMTTTIRWLIACLVNFPDVQAKAQSEIDNVVGRERLPTLEDRKKLHYLEAVLSETHRFCTVAYLSLPHKATRDSTLNGFHIPKDTVVMFNVWAMHHDEREWDRPYEFNPSRFLDPKGQLIDIAGIKSFLPFSAGRRVCSGESLAKKELFLVVSRLLHQFTFTNPPGSPLPELVGEVGMNHFPKPFQVRVIERY</sequence>
<evidence type="ECO:0000256" key="18">
    <source>
        <dbReference type="ARBA" id="ARBA00044282"/>
    </source>
</evidence>
<evidence type="ECO:0000256" key="4">
    <source>
        <dbReference type="ARBA" id="ARBA00010617"/>
    </source>
</evidence>
<evidence type="ECO:0000256" key="6">
    <source>
        <dbReference type="ARBA" id="ARBA00022723"/>
    </source>
</evidence>
<feature type="binding site" description="axial binding residue" evidence="21">
    <location>
        <position position="441"/>
    </location>
    <ligand>
        <name>heme</name>
        <dbReference type="ChEBI" id="CHEBI:30413"/>
    </ligand>
    <ligandPart>
        <name>Fe</name>
        <dbReference type="ChEBI" id="CHEBI:18248"/>
    </ligandPart>
</feature>
<dbReference type="Proteomes" id="UP000515163">
    <property type="component" value="Unplaced"/>
</dbReference>
<dbReference type="InterPro" id="IPR002401">
    <property type="entry name" value="Cyt_P450_E_grp-I"/>
</dbReference>
<evidence type="ECO:0000256" key="8">
    <source>
        <dbReference type="ARBA" id="ARBA00022848"/>
    </source>
</evidence>
<dbReference type="GO" id="GO:0005789">
    <property type="term" value="C:endoplasmic reticulum membrane"/>
    <property type="evidence" value="ECO:0007669"/>
    <property type="project" value="UniProtKB-SubCell"/>
</dbReference>
<dbReference type="FunFam" id="1.10.630.10:FF:000049">
    <property type="entry name" value="steroid 21-hydroxylase isoform X1"/>
    <property type="match status" value="1"/>
</dbReference>
<keyword evidence="11" id="KW-0503">Monooxygenase</keyword>
<dbReference type="Gene3D" id="1.10.630.10">
    <property type="entry name" value="Cytochrome P450"/>
    <property type="match status" value="1"/>
</dbReference>
<evidence type="ECO:0000256" key="19">
    <source>
        <dbReference type="ARBA" id="ARBA00044304"/>
    </source>
</evidence>
<dbReference type="CDD" id="cd11027">
    <property type="entry name" value="CYP17A1-like"/>
    <property type="match status" value="1"/>
</dbReference>
<accession>A0A6P8HKB9</accession>
<protein>
    <recommendedName>
        <fullName evidence="15">Steroid 21-hydroxylase</fullName>
        <ecNumber evidence="14">1.14.14.16</ecNumber>
    </recommendedName>
    <alternativeName>
        <fullName evidence="19">21-OHase</fullName>
    </alternativeName>
    <alternativeName>
        <fullName evidence="16">Cytochrome P-450c21</fullName>
    </alternativeName>
    <alternativeName>
        <fullName evidence="20">Cytochrome P450 21</fullName>
    </alternativeName>
    <alternativeName>
        <fullName evidence="18">Cytochrome P450 XXI</fullName>
    </alternativeName>
    <alternativeName>
        <fullName evidence="17">Cytochrome P450-C21</fullName>
    </alternativeName>
</protein>
<evidence type="ECO:0000313" key="22">
    <source>
        <dbReference type="Proteomes" id="UP000515163"/>
    </source>
</evidence>
<evidence type="ECO:0000313" key="24">
    <source>
        <dbReference type="RefSeq" id="XP_031555338.1"/>
    </source>
</evidence>
<evidence type="ECO:0000256" key="17">
    <source>
        <dbReference type="ARBA" id="ARBA00044265"/>
    </source>
</evidence>
<dbReference type="KEGG" id="aten:116292213"/>
<evidence type="ECO:0000256" key="21">
    <source>
        <dbReference type="PIRSR" id="PIRSR602401-1"/>
    </source>
</evidence>
<evidence type="ECO:0000256" key="5">
    <source>
        <dbReference type="ARBA" id="ARBA00022617"/>
    </source>
</evidence>
<keyword evidence="6 21" id="KW-0479">Metal-binding</keyword>
<proteinExistence type="inferred from homology"/>
<dbReference type="GeneID" id="116292213"/>
<evidence type="ECO:0000256" key="3">
    <source>
        <dbReference type="ARBA" id="ARBA00004586"/>
    </source>
</evidence>
<dbReference type="OrthoDB" id="1470350at2759"/>
<evidence type="ECO:0000256" key="20">
    <source>
        <dbReference type="ARBA" id="ARBA00044342"/>
    </source>
</evidence>
<dbReference type="InterPro" id="IPR001128">
    <property type="entry name" value="Cyt_P450"/>
</dbReference>
<reference evidence="23 24" key="1">
    <citation type="submission" date="2025-04" db="UniProtKB">
        <authorList>
            <consortium name="RefSeq"/>
        </authorList>
    </citation>
    <scope>IDENTIFICATION</scope>
    <source>
        <tissue evidence="23 24">Tentacle</tissue>
    </source>
</reference>
<dbReference type="EC" id="1.14.14.16" evidence="14"/>
<evidence type="ECO:0000313" key="26">
    <source>
        <dbReference type="RefSeq" id="XP_031555341.1"/>
    </source>
</evidence>
<dbReference type="SUPFAM" id="SSF48264">
    <property type="entry name" value="Cytochrome P450"/>
    <property type="match status" value="1"/>
</dbReference>
<dbReference type="RefSeq" id="XP_031555337.1">
    <property type="nucleotide sequence ID" value="XM_031699477.1"/>
</dbReference>
<keyword evidence="13" id="KW-0472">Membrane</keyword>